<dbReference type="Proteomes" id="UP001596512">
    <property type="component" value="Unassembled WGS sequence"/>
</dbReference>
<dbReference type="EMBL" id="JBHTEY010000004">
    <property type="protein sequence ID" value="MFC7615089.1"/>
    <property type="molecule type" value="Genomic_DNA"/>
</dbReference>
<dbReference type="InterPro" id="IPR009081">
    <property type="entry name" value="PP-bd_ACP"/>
</dbReference>
<organism evidence="2 3">
    <name type="scientific">Actinokineospora soli</name>
    <dbReference type="NCBI Taxonomy" id="1048753"/>
    <lineage>
        <taxon>Bacteria</taxon>
        <taxon>Bacillati</taxon>
        <taxon>Actinomycetota</taxon>
        <taxon>Actinomycetes</taxon>
        <taxon>Pseudonocardiales</taxon>
        <taxon>Pseudonocardiaceae</taxon>
        <taxon>Actinokineospora</taxon>
    </lineage>
</organism>
<sequence>MAAIWRELLPGAEIGREDSFFALGGTSLTLTRLHERLDTRYRGALKLVDLFRLTTVSAIATALADSGAVEPAASADLSFRL</sequence>
<accession>A0ABW2TPJ8</accession>
<dbReference type="PANTHER" id="PTHR45527:SF1">
    <property type="entry name" value="FATTY ACID SYNTHASE"/>
    <property type="match status" value="1"/>
</dbReference>
<dbReference type="InterPro" id="IPR036736">
    <property type="entry name" value="ACP-like_sf"/>
</dbReference>
<dbReference type="Gene3D" id="1.10.1200.10">
    <property type="entry name" value="ACP-like"/>
    <property type="match status" value="1"/>
</dbReference>
<comment type="caution">
    <text evidence="2">The sequence shown here is derived from an EMBL/GenBank/DDBJ whole genome shotgun (WGS) entry which is preliminary data.</text>
</comment>
<evidence type="ECO:0000313" key="3">
    <source>
        <dbReference type="Proteomes" id="UP001596512"/>
    </source>
</evidence>
<gene>
    <name evidence="2" type="ORF">ACFQV2_17780</name>
</gene>
<proteinExistence type="predicted"/>
<dbReference type="Pfam" id="PF00550">
    <property type="entry name" value="PP-binding"/>
    <property type="match status" value="1"/>
</dbReference>
<dbReference type="PROSITE" id="PS50075">
    <property type="entry name" value="CARRIER"/>
    <property type="match status" value="1"/>
</dbReference>
<reference evidence="3" key="1">
    <citation type="journal article" date="2019" name="Int. J. Syst. Evol. Microbiol.">
        <title>The Global Catalogue of Microorganisms (GCM) 10K type strain sequencing project: providing services to taxonomists for standard genome sequencing and annotation.</title>
        <authorList>
            <consortium name="The Broad Institute Genomics Platform"/>
            <consortium name="The Broad Institute Genome Sequencing Center for Infectious Disease"/>
            <person name="Wu L."/>
            <person name="Ma J."/>
        </authorList>
    </citation>
    <scope>NUCLEOTIDE SEQUENCE [LARGE SCALE GENOMIC DNA]</scope>
    <source>
        <strain evidence="3">JCM 17695</strain>
    </source>
</reference>
<dbReference type="SUPFAM" id="SSF47336">
    <property type="entry name" value="ACP-like"/>
    <property type="match status" value="1"/>
</dbReference>
<protein>
    <submittedName>
        <fullName evidence="2">Phosphopantetheine-binding protein</fullName>
    </submittedName>
</protein>
<dbReference type="PANTHER" id="PTHR45527">
    <property type="entry name" value="NONRIBOSOMAL PEPTIDE SYNTHETASE"/>
    <property type="match status" value="1"/>
</dbReference>
<name>A0ABW2TPJ8_9PSEU</name>
<evidence type="ECO:0000259" key="1">
    <source>
        <dbReference type="PROSITE" id="PS50075"/>
    </source>
</evidence>
<keyword evidence="3" id="KW-1185">Reference proteome</keyword>
<feature type="domain" description="Carrier" evidence="1">
    <location>
        <begin position="1"/>
        <end position="67"/>
    </location>
</feature>
<evidence type="ECO:0000313" key="2">
    <source>
        <dbReference type="EMBL" id="MFC7615089.1"/>
    </source>
</evidence>